<feature type="region of interest" description="Disordered" evidence="1">
    <location>
        <begin position="280"/>
        <end position="431"/>
    </location>
</feature>
<dbReference type="EMBL" id="PP415840">
    <property type="protein sequence ID" value="WZL61390.1"/>
    <property type="molecule type" value="Genomic_RNA"/>
</dbReference>
<feature type="compositionally biased region" description="Acidic residues" evidence="1">
    <location>
        <begin position="349"/>
        <end position="360"/>
    </location>
</feature>
<feature type="region of interest" description="Disordered" evidence="1">
    <location>
        <begin position="113"/>
        <end position="135"/>
    </location>
</feature>
<evidence type="ECO:0000313" key="2">
    <source>
        <dbReference type="EMBL" id="WZL61390.1"/>
    </source>
</evidence>
<feature type="compositionally biased region" description="Basic and acidic residues" evidence="1">
    <location>
        <begin position="317"/>
        <end position="328"/>
    </location>
</feature>
<feature type="compositionally biased region" description="Basic and acidic residues" evidence="1">
    <location>
        <begin position="403"/>
        <end position="412"/>
    </location>
</feature>
<accession>A0AAN0N742</accession>
<feature type="compositionally biased region" description="Polar residues" evidence="1">
    <location>
        <begin position="413"/>
        <end position="426"/>
    </location>
</feature>
<name>A0AAN0N742_9VIRU</name>
<protein>
    <submittedName>
        <fullName evidence="2">Uncharacterized protein</fullName>
    </submittedName>
</protein>
<proteinExistence type="predicted"/>
<sequence length="476" mass="53244">MEVITWSYRPTKTLIIDDEKFDLIKQNSPAEHFTVIKENRSGTCLYYERRGKVEKMRDLWEGGRSPDIIVCKSFPSFDGETTTHSYLGTKFEWLFDVYNKIRRENEKADLFRNPRRLLDESPPPDKEKNPLSKEVRDPDGIEALCIPDFNDAQTSHNIMDFLGHGPIGAEALIKEFSQLSVESILGARYKNEDNFIFRVGPDWVQSGNVSKIVVLPRDVRALKPQPSTVIGSHKNTLQDLLRKGWMWVSDHECRVTPQGPFLCTPVTGVQAGWYICLPDSGGAPSDSEDSEEDVSPTTKGEAKLAQGSLDSTVTERCGGERDACKKQEPYGPYVGQGDPKEDFSVLTVPEDDDGEPDPDSEGVHLKHLRTQTPPTQAIVDGGSSKPNHPDSPPTPWREGLDEDGVRGLHTSEDGPTNSEDPLTTSEGRPRFGNDQIHAIGIRLLQLPSYYFEVRELRGVLIESITNYLTIAGLYET</sequence>
<reference evidence="2" key="1">
    <citation type="submission" date="2024-02" db="EMBL/GenBank/DDBJ databases">
        <authorList>
            <person name="Martyn C."/>
            <person name="Kistler A.L."/>
        </authorList>
    </citation>
    <scope>NUCLEOTIDE SEQUENCE</scope>
    <source>
        <strain evidence="2">CA017</strain>
    </source>
</reference>
<evidence type="ECO:0000256" key="1">
    <source>
        <dbReference type="SAM" id="MobiDB-lite"/>
    </source>
</evidence>
<organism evidence="2">
    <name type="scientific">Calla Lily Valley virus</name>
    <dbReference type="NCBI Taxonomy" id="3139873"/>
    <lineage>
        <taxon>Viruses</taxon>
        <taxon>Riboviria</taxon>
    </lineage>
</organism>